<keyword evidence="2" id="KW-1185">Reference proteome</keyword>
<accession>A0ABR4CHV9</accession>
<gene>
    <name evidence="1" type="ORF">VTL71DRAFT_15434</name>
</gene>
<evidence type="ECO:0000313" key="2">
    <source>
        <dbReference type="Proteomes" id="UP001595075"/>
    </source>
</evidence>
<sequence>MDLSHDGSLKPEARGTICSRALFYSTAERLAVAHEHIIDQPEGAIRIATNTCKQNLNHSSRHARTTTDEIDLPLTTALHSHSKARSIIQPHPTASPDPIGMFHKRIHKRIQDFRMRMEVNTRP</sequence>
<comment type="caution">
    <text evidence="1">The sequence shown here is derived from an EMBL/GenBank/DDBJ whole genome shotgun (WGS) entry which is preliminary data.</text>
</comment>
<organism evidence="1 2">
    <name type="scientific">Oculimacula yallundae</name>
    <dbReference type="NCBI Taxonomy" id="86028"/>
    <lineage>
        <taxon>Eukaryota</taxon>
        <taxon>Fungi</taxon>
        <taxon>Dikarya</taxon>
        <taxon>Ascomycota</taxon>
        <taxon>Pezizomycotina</taxon>
        <taxon>Leotiomycetes</taxon>
        <taxon>Helotiales</taxon>
        <taxon>Ploettnerulaceae</taxon>
        <taxon>Oculimacula</taxon>
    </lineage>
</organism>
<reference evidence="1 2" key="1">
    <citation type="journal article" date="2024" name="Commun. Biol.">
        <title>Comparative genomic analysis of thermophilic fungi reveals convergent evolutionary adaptations and gene losses.</title>
        <authorList>
            <person name="Steindorff A.S."/>
            <person name="Aguilar-Pontes M.V."/>
            <person name="Robinson A.J."/>
            <person name="Andreopoulos B."/>
            <person name="LaButti K."/>
            <person name="Kuo A."/>
            <person name="Mondo S."/>
            <person name="Riley R."/>
            <person name="Otillar R."/>
            <person name="Haridas S."/>
            <person name="Lipzen A."/>
            <person name="Grimwood J."/>
            <person name="Schmutz J."/>
            <person name="Clum A."/>
            <person name="Reid I.D."/>
            <person name="Moisan M.C."/>
            <person name="Butler G."/>
            <person name="Nguyen T.T.M."/>
            <person name="Dewar K."/>
            <person name="Conant G."/>
            <person name="Drula E."/>
            <person name="Henrissat B."/>
            <person name="Hansel C."/>
            <person name="Singer S."/>
            <person name="Hutchinson M.I."/>
            <person name="de Vries R.P."/>
            <person name="Natvig D.O."/>
            <person name="Powell A.J."/>
            <person name="Tsang A."/>
            <person name="Grigoriev I.V."/>
        </authorList>
    </citation>
    <scope>NUCLEOTIDE SEQUENCE [LARGE SCALE GENOMIC DNA]</scope>
    <source>
        <strain evidence="1 2">CBS 494.80</strain>
    </source>
</reference>
<name>A0ABR4CHV9_9HELO</name>
<dbReference type="EMBL" id="JAZHXI010000008">
    <property type="protein sequence ID" value="KAL2069096.1"/>
    <property type="molecule type" value="Genomic_DNA"/>
</dbReference>
<evidence type="ECO:0000313" key="1">
    <source>
        <dbReference type="EMBL" id="KAL2069096.1"/>
    </source>
</evidence>
<protein>
    <submittedName>
        <fullName evidence="1">Uncharacterized protein</fullName>
    </submittedName>
</protein>
<proteinExistence type="predicted"/>
<dbReference type="Proteomes" id="UP001595075">
    <property type="component" value="Unassembled WGS sequence"/>
</dbReference>